<dbReference type="Proteomes" id="UP001297581">
    <property type="component" value="Unassembled WGS sequence"/>
</dbReference>
<proteinExistence type="predicted"/>
<evidence type="ECO:0000313" key="2">
    <source>
        <dbReference type="Proteomes" id="UP001297581"/>
    </source>
</evidence>
<gene>
    <name evidence="1" type="ORF">MJ923_07900</name>
</gene>
<name>A0AAJ1BHW9_9GAMM</name>
<dbReference type="AlphaFoldDB" id="A0AAJ1BHW9"/>
<keyword evidence="2" id="KW-1185">Reference proteome</keyword>
<evidence type="ECO:0000313" key="1">
    <source>
        <dbReference type="EMBL" id="MCH4294227.1"/>
    </source>
</evidence>
<organism evidence="1 2">
    <name type="scientific">Shewanella zhuhaiensis</name>
    <dbReference type="NCBI Taxonomy" id="2919576"/>
    <lineage>
        <taxon>Bacteria</taxon>
        <taxon>Pseudomonadati</taxon>
        <taxon>Pseudomonadota</taxon>
        <taxon>Gammaproteobacteria</taxon>
        <taxon>Alteromonadales</taxon>
        <taxon>Shewanellaceae</taxon>
        <taxon>Shewanella</taxon>
    </lineage>
</organism>
<sequence>MQQIDTIPLSDNEAQLLWLNRNEQQTVFSTSKRASNGAFHFFTAQVSSGLPLLIGTGSSGLSRATFAALQAHANSTLGQFNIDLGGGETFTVVWDTTSGPAVTGKDLFDEVGGHALVTEVQLKFFTV</sequence>
<reference evidence="1 2" key="1">
    <citation type="submission" date="2022-02" db="EMBL/GenBank/DDBJ databases">
        <title>The genome sequence of Shewanella sp. 3B26.</title>
        <authorList>
            <person name="Du J."/>
        </authorList>
    </citation>
    <scope>NUCLEOTIDE SEQUENCE [LARGE SCALE GENOMIC DNA]</scope>
    <source>
        <strain evidence="1 2">3B26</strain>
    </source>
</reference>
<comment type="caution">
    <text evidence="1">The sequence shown here is derived from an EMBL/GenBank/DDBJ whole genome shotgun (WGS) entry which is preliminary data.</text>
</comment>
<dbReference type="RefSeq" id="WP_240590618.1">
    <property type="nucleotide sequence ID" value="NZ_JAKUDL010000002.1"/>
</dbReference>
<protein>
    <submittedName>
        <fullName evidence="1">Uncharacterized protein</fullName>
    </submittedName>
</protein>
<dbReference type="EMBL" id="JAKUDL010000002">
    <property type="protein sequence ID" value="MCH4294227.1"/>
    <property type="molecule type" value="Genomic_DNA"/>
</dbReference>
<accession>A0AAJ1BHW9</accession>